<comment type="caution">
    <text evidence="1">The sequence shown here is derived from an EMBL/GenBank/DDBJ whole genome shotgun (WGS) entry which is preliminary data.</text>
</comment>
<keyword evidence="2" id="KW-1185">Reference proteome</keyword>
<dbReference type="EMBL" id="MU825881">
    <property type="protein sequence ID" value="KAJ7385370.1"/>
    <property type="molecule type" value="Genomic_DNA"/>
</dbReference>
<evidence type="ECO:0000313" key="1">
    <source>
        <dbReference type="EMBL" id="KAJ7385370.1"/>
    </source>
</evidence>
<accession>A0A9W9ZQ00</accession>
<organism evidence="1 2">
    <name type="scientific">Desmophyllum pertusum</name>
    <dbReference type="NCBI Taxonomy" id="174260"/>
    <lineage>
        <taxon>Eukaryota</taxon>
        <taxon>Metazoa</taxon>
        <taxon>Cnidaria</taxon>
        <taxon>Anthozoa</taxon>
        <taxon>Hexacorallia</taxon>
        <taxon>Scleractinia</taxon>
        <taxon>Caryophylliina</taxon>
        <taxon>Caryophylliidae</taxon>
        <taxon>Desmophyllum</taxon>
    </lineage>
</organism>
<dbReference type="AlphaFoldDB" id="A0A9W9ZQ00"/>
<evidence type="ECO:0000313" key="2">
    <source>
        <dbReference type="Proteomes" id="UP001163046"/>
    </source>
</evidence>
<proteinExistence type="predicted"/>
<gene>
    <name evidence="1" type="ORF">OS493_016450</name>
</gene>
<protein>
    <submittedName>
        <fullName evidence="1">Uncharacterized protein</fullName>
    </submittedName>
</protein>
<sequence>MLILNQGSAPMSFLESHIKQFVACKLAPKMPGCELILEPASGEVINKLSSQQYSYFNWPYPRRHYV</sequence>
<name>A0A9W9ZQ00_9CNID</name>
<reference evidence="1" key="1">
    <citation type="submission" date="2023-01" db="EMBL/GenBank/DDBJ databases">
        <title>Genome assembly of the deep-sea coral Lophelia pertusa.</title>
        <authorList>
            <person name="Herrera S."/>
            <person name="Cordes E."/>
        </authorList>
    </citation>
    <scope>NUCLEOTIDE SEQUENCE</scope>
    <source>
        <strain evidence="1">USNM1676648</strain>
        <tissue evidence="1">Polyp</tissue>
    </source>
</reference>
<dbReference type="Proteomes" id="UP001163046">
    <property type="component" value="Unassembled WGS sequence"/>
</dbReference>